<dbReference type="Proteomes" id="UP001597343">
    <property type="component" value="Unassembled WGS sequence"/>
</dbReference>
<evidence type="ECO:0000313" key="4">
    <source>
        <dbReference type="Proteomes" id="UP001597343"/>
    </source>
</evidence>
<feature type="transmembrane region" description="Helical" evidence="2">
    <location>
        <begin position="6"/>
        <end position="25"/>
    </location>
</feature>
<feature type="transmembrane region" description="Helical" evidence="2">
    <location>
        <begin position="37"/>
        <end position="58"/>
    </location>
</feature>
<protein>
    <submittedName>
        <fullName evidence="3">Uncharacterized protein</fullName>
    </submittedName>
</protein>
<dbReference type="RefSeq" id="WP_386048046.1">
    <property type="nucleotide sequence ID" value="NZ_JBHUIO010000009.1"/>
</dbReference>
<evidence type="ECO:0000256" key="2">
    <source>
        <dbReference type="SAM" id="Phobius"/>
    </source>
</evidence>
<organism evidence="3 4">
    <name type="scientific">Tumebacillus lipolyticus</name>
    <dbReference type="NCBI Taxonomy" id="1280370"/>
    <lineage>
        <taxon>Bacteria</taxon>
        <taxon>Bacillati</taxon>
        <taxon>Bacillota</taxon>
        <taxon>Bacilli</taxon>
        <taxon>Bacillales</taxon>
        <taxon>Alicyclobacillaceae</taxon>
        <taxon>Tumebacillus</taxon>
    </lineage>
</organism>
<evidence type="ECO:0000313" key="3">
    <source>
        <dbReference type="EMBL" id="MFD2171333.1"/>
    </source>
</evidence>
<reference evidence="4" key="1">
    <citation type="journal article" date="2019" name="Int. J. Syst. Evol. Microbiol.">
        <title>The Global Catalogue of Microorganisms (GCM) 10K type strain sequencing project: providing services to taxonomists for standard genome sequencing and annotation.</title>
        <authorList>
            <consortium name="The Broad Institute Genomics Platform"/>
            <consortium name="The Broad Institute Genome Sequencing Center for Infectious Disease"/>
            <person name="Wu L."/>
            <person name="Ma J."/>
        </authorList>
    </citation>
    <scope>NUCLEOTIDE SEQUENCE [LARGE SCALE GENOMIC DNA]</scope>
    <source>
        <strain evidence="4">CGMCC 1.13574</strain>
    </source>
</reference>
<accession>A0ABW4ZZW4</accession>
<keyword evidence="2" id="KW-1133">Transmembrane helix</keyword>
<comment type="caution">
    <text evidence="3">The sequence shown here is derived from an EMBL/GenBank/DDBJ whole genome shotgun (WGS) entry which is preliminary data.</text>
</comment>
<evidence type="ECO:0000256" key="1">
    <source>
        <dbReference type="SAM" id="MobiDB-lite"/>
    </source>
</evidence>
<name>A0ABW4ZZW4_9BACL</name>
<feature type="region of interest" description="Disordered" evidence="1">
    <location>
        <begin position="80"/>
        <end position="126"/>
    </location>
</feature>
<keyword evidence="2" id="KW-0812">Transmembrane</keyword>
<gene>
    <name evidence="3" type="ORF">ACFSOY_15290</name>
</gene>
<dbReference type="EMBL" id="JBHUIO010000009">
    <property type="protein sequence ID" value="MFD2171333.1"/>
    <property type="molecule type" value="Genomic_DNA"/>
</dbReference>
<proteinExistence type="predicted"/>
<keyword evidence="4" id="KW-1185">Reference proteome</keyword>
<keyword evidence="2" id="KW-0472">Membrane</keyword>
<sequence length="138" mass="15377">MKHLGLQVGLGVFGFILATGLSLIAGNSMLTSMTRGLIGLFGLFLLGYLCKLVLRLFVGELKKDEVLGQHIDLLLPEQAPTEQVARQQEASERSADREQEEELKESFVPLHHALTKRSPTEEEARNMAEALRHLKELN</sequence>